<dbReference type="PANTHER" id="PTHR10566">
    <property type="entry name" value="CHAPERONE-ACTIVITY OF BC1 COMPLEX CABC1 -RELATED"/>
    <property type="match status" value="1"/>
</dbReference>
<keyword evidence="4" id="KW-0418">Kinase</keyword>
<dbReference type="EMBL" id="BLZR01000001">
    <property type="protein sequence ID" value="GFP78022.1"/>
    <property type="molecule type" value="Genomic_DNA"/>
</dbReference>
<evidence type="ECO:0000313" key="5">
    <source>
        <dbReference type="Proteomes" id="UP000580568"/>
    </source>
</evidence>
<keyword evidence="2" id="KW-0812">Transmembrane</keyword>
<evidence type="ECO:0000256" key="2">
    <source>
        <dbReference type="SAM" id="Phobius"/>
    </source>
</evidence>
<keyword evidence="5" id="KW-1185">Reference proteome</keyword>
<name>A0A6V8SN85_9CLOT</name>
<dbReference type="CDD" id="cd05121">
    <property type="entry name" value="ABC1_ADCK3-like"/>
    <property type="match status" value="1"/>
</dbReference>
<feature type="transmembrane region" description="Helical" evidence="2">
    <location>
        <begin position="506"/>
        <end position="529"/>
    </location>
</feature>
<dbReference type="InterPro" id="IPR004147">
    <property type="entry name" value="ABC1_dom"/>
</dbReference>
<comment type="caution">
    <text evidence="4">The sequence shown here is derived from an EMBL/GenBank/DDBJ whole genome shotgun (WGS) entry which is preliminary data.</text>
</comment>
<keyword evidence="2" id="KW-1133">Transmembrane helix</keyword>
<dbReference type="InterPro" id="IPR011009">
    <property type="entry name" value="Kinase-like_dom_sf"/>
</dbReference>
<dbReference type="GO" id="GO:0016301">
    <property type="term" value="F:kinase activity"/>
    <property type="evidence" value="ECO:0007669"/>
    <property type="project" value="UniProtKB-KW"/>
</dbReference>
<evidence type="ECO:0000259" key="3">
    <source>
        <dbReference type="Pfam" id="PF03109"/>
    </source>
</evidence>
<dbReference type="RefSeq" id="WP_183279345.1">
    <property type="nucleotide sequence ID" value="NZ_BLZR01000001.1"/>
</dbReference>
<keyword evidence="4" id="KW-0808">Transferase</keyword>
<feature type="transmembrane region" description="Helical" evidence="2">
    <location>
        <begin position="474"/>
        <end position="494"/>
    </location>
</feature>
<dbReference type="PANTHER" id="PTHR10566:SF113">
    <property type="entry name" value="PROTEIN ACTIVITY OF BC1 COMPLEX KINASE 7, CHLOROPLASTIC"/>
    <property type="match status" value="1"/>
</dbReference>
<dbReference type="InterPro" id="IPR050154">
    <property type="entry name" value="UbiB_kinase"/>
</dbReference>
<dbReference type="SUPFAM" id="SSF56112">
    <property type="entry name" value="Protein kinase-like (PK-like)"/>
    <property type="match status" value="1"/>
</dbReference>
<organism evidence="4 5">
    <name type="scientific">Clostridium fungisolvens</name>
    <dbReference type="NCBI Taxonomy" id="1604897"/>
    <lineage>
        <taxon>Bacteria</taxon>
        <taxon>Bacillati</taxon>
        <taxon>Bacillota</taxon>
        <taxon>Clostridia</taxon>
        <taxon>Eubacteriales</taxon>
        <taxon>Clostridiaceae</taxon>
        <taxon>Clostridium</taxon>
    </lineage>
</organism>
<protein>
    <submittedName>
        <fullName evidence="4">Protein kinase UbiB</fullName>
    </submittedName>
</protein>
<accession>A0A6V8SN85</accession>
<keyword evidence="2" id="KW-0472">Membrane</keyword>
<evidence type="ECO:0000313" key="4">
    <source>
        <dbReference type="EMBL" id="GFP78022.1"/>
    </source>
</evidence>
<dbReference type="Pfam" id="PF03109">
    <property type="entry name" value="ABC1"/>
    <property type="match status" value="1"/>
</dbReference>
<sequence length="535" mass="60611">MRKETLKRFREIIKVFAYYGFGFLVNSAIKPTDNKSPENLRKAFIELGPTFIKIGQILSTRTDLLDEEYTKELSKLQDEVPWEAFSVIAKVFQEEFDLSMDDVFLYVESVPLASASVAQVHKGVLKDGREVVIKIQRPNIREKMELDISILKRIVKFTKTKFNGMLIDPIEALNEIMDATSKELDFEREKDNIDRFRELNKEVKCVAVPYVVEQFTSTRVLTMENIQGFKINDIYSIVKEGYDRTDVAKKLALSYCKQIFNDGFFHADPHPGNLLIRDGKICFIDFGLMGELSDAIRDSLNEAMVAIALKDIDKIIDFIMTVGVKKDRVDKHILYNDIEYLLSNYLATSLKNIKISTLLREVFDIAERNNIQLPTELVILVRGMVILEGVIAEIAPDMNILDVAIPFVKSKNKHYILNKLTSDDFAINAYSILRDSIKIPSKIVELSDSVIQGRARVNLQVPDLGKSVDYLNKMINRLVFGLIVAGMIIGSSIITGSNVGPRIRDISIIGITGYFASGIFALWLLISIIRSGNLK</sequence>
<evidence type="ECO:0000256" key="1">
    <source>
        <dbReference type="ARBA" id="ARBA00009670"/>
    </source>
</evidence>
<reference evidence="4 5" key="1">
    <citation type="submission" date="2020-07" db="EMBL/GenBank/DDBJ databases">
        <title>A new beta-1,3-glucan-decomposing anaerobic bacterium isolated from anoxic soil subjected to biological soil disinfestation.</title>
        <authorList>
            <person name="Ueki A."/>
            <person name="Tonouchi A."/>
        </authorList>
    </citation>
    <scope>NUCLEOTIDE SEQUENCE [LARGE SCALE GENOMIC DNA]</scope>
    <source>
        <strain evidence="4 5">TW1</strain>
    </source>
</reference>
<dbReference type="AlphaFoldDB" id="A0A6V8SN85"/>
<feature type="domain" description="ABC1 atypical kinase-like" evidence="3">
    <location>
        <begin position="75"/>
        <end position="316"/>
    </location>
</feature>
<proteinExistence type="inferred from homology"/>
<dbReference type="Proteomes" id="UP000580568">
    <property type="component" value="Unassembled WGS sequence"/>
</dbReference>
<gene>
    <name evidence="4" type="ORF">bsdtw1_04214</name>
</gene>
<comment type="similarity">
    <text evidence="1">Belongs to the protein kinase superfamily. ADCK protein kinase family.</text>
</comment>
<dbReference type="Gene3D" id="1.10.510.10">
    <property type="entry name" value="Transferase(Phosphotransferase) domain 1"/>
    <property type="match status" value="1"/>
</dbReference>